<evidence type="ECO:0000256" key="1">
    <source>
        <dbReference type="SAM" id="Phobius"/>
    </source>
</evidence>
<dbReference type="EMBL" id="JBEPLO010000007">
    <property type="protein sequence ID" value="MET3557742.1"/>
    <property type="molecule type" value="Genomic_DNA"/>
</dbReference>
<keyword evidence="1" id="KW-0472">Membrane</keyword>
<proteinExistence type="predicted"/>
<dbReference type="Pfam" id="PF05987">
    <property type="entry name" value="DUF898"/>
    <property type="match status" value="1"/>
</dbReference>
<dbReference type="InterPro" id="IPR010295">
    <property type="entry name" value="DUF898"/>
</dbReference>
<evidence type="ECO:0000313" key="2">
    <source>
        <dbReference type="EMBL" id="MET3557742.1"/>
    </source>
</evidence>
<comment type="caution">
    <text evidence="2">The sequence shown here is derived from an EMBL/GenBank/DDBJ whole genome shotgun (WGS) entry which is preliminary data.</text>
</comment>
<keyword evidence="1" id="KW-1133">Transmembrane helix</keyword>
<evidence type="ECO:0008006" key="4">
    <source>
        <dbReference type="Google" id="ProtNLM"/>
    </source>
</evidence>
<evidence type="ECO:0000313" key="3">
    <source>
        <dbReference type="Proteomes" id="UP001549122"/>
    </source>
</evidence>
<protein>
    <recommendedName>
        <fullName evidence="4">DUF898 family protein</fullName>
    </recommendedName>
</protein>
<organism evidence="2 3">
    <name type="scientific">Streptococcus rupicaprae</name>
    <dbReference type="NCBI Taxonomy" id="759619"/>
    <lineage>
        <taxon>Bacteria</taxon>
        <taxon>Bacillati</taxon>
        <taxon>Bacillota</taxon>
        <taxon>Bacilli</taxon>
        <taxon>Lactobacillales</taxon>
        <taxon>Streptococcaceae</taxon>
        <taxon>Streptococcus</taxon>
    </lineage>
</organism>
<keyword evidence="1" id="KW-0812">Transmembrane</keyword>
<sequence>MSKEEWVEWFQAVNGRNPLPEEFMAAKANGDFVQNDPLPRAQGLADLADQHLANQQGGFDDKRMNEPVSEVPTAGEPLISPETLDQLKEKTKIYSGIVAEKVKDGASLAAGYAKEGVGVTATYIKDVKERQRQEQASFRDTGSYFDGSVLEYIIYSLGVAFFMILTFGLGLPWALCAWKKWEVRHTVIGGRRLRFDGTGLQLFGNWIKWWFLTLITFGIYGFWVYVRLMQWVTKHTHFADER</sequence>
<feature type="transmembrane region" description="Helical" evidence="1">
    <location>
        <begin position="152"/>
        <end position="175"/>
    </location>
</feature>
<accession>A0ABV2FGS0</accession>
<gene>
    <name evidence="2" type="ORF">ABID29_000852</name>
</gene>
<reference evidence="2 3" key="1">
    <citation type="submission" date="2024-06" db="EMBL/GenBank/DDBJ databases">
        <title>Genomic Encyclopedia of Type Strains, Phase IV (KMG-IV): sequencing the most valuable type-strain genomes for metagenomic binning, comparative biology and taxonomic classification.</title>
        <authorList>
            <person name="Goeker M."/>
        </authorList>
    </citation>
    <scope>NUCLEOTIDE SEQUENCE [LARGE SCALE GENOMIC DNA]</scope>
    <source>
        <strain evidence="2 3">DSM 28303</strain>
    </source>
</reference>
<keyword evidence="3" id="KW-1185">Reference proteome</keyword>
<dbReference type="Proteomes" id="UP001549122">
    <property type="component" value="Unassembled WGS sequence"/>
</dbReference>
<name>A0ABV2FGS0_9STRE</name>
<feature type="transmembrane region" description="Helical" evidence="1">
    <location>
        <begin position="207"/>
        <end position="226"/>
    </location>
</feature>